<evidence type="ECO:0000313" key="2">
    <source>
        <dbReference type="EMBL" id="SCJ90795.1"/>
    </source>
</evidence>
<gene>
    <name evidence="2" type="ORF">SAMEA3545359_02767</name>
</gene>
<protein>
    <recommendedName>
        <fullName evidence="1">HTH cro/C1-type domain-containing protein</fullName>
    </recommendedName>
</protein>
<feature type="domain" description="HTH cro/C1-type" evidence="1">
    <location>
        <begin position="1"/>
        <end position="39"/>
    </location>
</feature>
<dbReference type="EMBL" id="FMHG01000004">
    <property type="protein sequence ID" value="SCJ90795.1"/>
    <property type="molecule type" value="Genomic_DNA"/>
</dbReference>
<dbReference type="CDD" id="cd00093">
    <property type="entry name" value="HTH_XRE"/>
    <property type="match status" value="1"/>
</dbReference>
<accession>A0A1C6KA31</accession>
<organism evidence="2">
    <name type="scientific">uncultured Anaerotruncus sp</name>
    <dbReference type="NCBI Taxonomy" id="905011"/>
    <lineage>
        <taxon>Bacteria</taxon>
        <taxon>Bacillati</taxon>
        <taxon>Bacillota</taxon>
        <taxon>Clostridia</taxon>
        <taxon>Eubacteriales</taxon>
        <taxon>Oscillospiraceae</taxon>
        <taxon>Anaerotruncus</taxon>
        <taxon>environmental samples</taxon>
    </lineage>
</organism>
<dbReference type="InterPro" id="IPR001387">
    <property type="entry name" value="Cro/C1-type_HTH"/>
</dbReference>
<proteinExistence type="predicted"/>
<reference evidence="2" key="1">
    <citation type="submission" date="2015-09" db="EMBL/GenBank/DDBJ databases">
        <authorList>
            <consortium name="Pathogen Informatics"/>
        </authorList>
    </citation>
    <scope>NUCLEOTIDE SEQUENCE</scope>
    <source>
        <strain evidence="2">2789STDY5834896</strain>
    </source>
</reference>
<dbReference type="SUPFAM" id="SSF47413">
    <property type="entry name" value="lambda repressor-like DNA-binding domains"/>
    <property type="match status" value="1"/>
</dbReference>
<dbReference type="AlphaFoldDB" id="A0A1C6KA31"/>
<dbReference type="Pfam" id="PF13443">
    <property type="entry name" value="HTH_26"/>
    <property type="match status" value="1"/>
</dbReference>
<name>A0A1C6KA31_9FIRM</name>
<dbReference type="InterPro" id="IPR010982">
    <property type="entry name" value="Lambda_DNA-bd_dom_sf"/>
</dbReference>
<sequence>MSNISQSTLDNLVNRRTFNPRIKTLHKIANAFNMTVAEFLNFPAINNYSFEDDSDEDDSDE</sequence>
<dbReference type="GO" id="GO:0003677">
    <property type="term" value="F:DNA binding"/>
    <property type="evidence" value="ECO:0007669"/>
    <property type="project" value="InterPro"/>
</dbReference>
<dbReference type="Gene3D" id="1.10.260.40">
    <property type="entry name" value="lambda repressor-like DNA-binding domains"/>
    <property type="match status" value="1"/>
</dbReference>
<dbReference type="PROSITE" id="PS50943">
    <property type="entry name" value="HTH_CROC1"/>
    <property type="match status" value="1"/>
</dbReference>
<evidence type="ECO:0000259" key="1">
    <source>
        <dbReference type="PROSITE" id="PS50943"/>
    </source>
</evidence>